<dbReference type="FunFam" id="3.40.50.300:FF:001226">
    <property type="entry name" value="ATP-dependent DNA helicase PIF1"/>
    <property type="match status" value="1"/>
</dbReference>
<proteinExistence type="inferred from homology"/>
<dbReference type="EC" id="5.6.2.3" evidence="15"/>
<dbReference type="GO" id="GO:0016887">
    <property type="term" value="F:ATP hydrolysis activity"/>
    <property type="evidence" value="ECO:0007669"/>
    <property type="project" value="RHEA"/>
</dbReference>
<dbReference type="EMBL" id="KE145358">
    <property type="protein sequence ID" value="EPE33021.1"/>
    <property type="molecule type" value="Genomic_DNA"/>
</dbReference>
<dbReference type="OrthoDB" id="432234at2759"/>
<dbReference type="AlphaFoldDB" id="S3DLT2"/>
<accession>S3DLT2</accession>
<feature type="region of interest" description="Disordered" evidence="16">
    <location>
        <begin position="339"/>
        <end position="364"/>
    </location>
</feature>
<evidence type="ECO:0000256" key="4">
    <source>
        <dbReference type="ARBA" id="ARBA00022763"/>
    </source>
</evidence>
<dbReference type="HOGENOM" id="CLU_001613_0_1_1"/>
<evidence type="ECO:0000256" key="6">
    <source>
        <dbReference type="ARBA" id="ARBA00022806"/>
    </source>
</evidence>
<evidence type="ECO:0000256" key="9">
    <source>
        <dbReference type="ARBA" id="ARBA00023128"/>
    </source>
</evidence>
<dbReference type="OMA" id="WIRTKIL"/>
<keyword evidence="7 15" id="KW-0067">ATP-binding</keyword>
<evidence type="ECO:0000259" key="17">
    <source>
        <dbReference type="SMART" id="SM00382"/>
    </source>
</evidence>
<keyword evidence="6 15" id="KW-0347">Helicase</keyword>
<dbReference type="HAMAP" id="MF_03176">
    <property type="entry name" value="PIF1"/>
    <property type="match status" value="1"/>
</dbReference>
<dbReference type="STRING" id="1116229.S3DLT2"/>
<feature type="region of interest" description="Disordered" evidence="16">
    <location>
        <begin position="57"/>
        <end position="146"/>
    </location>
</feature>
<dbReference type="InterPro" id="IPR003593">
    <property type="entry name" value="AAA+_ATPase"/>
</dbReference>
<feature type="region of interest" description="Disordered" evidence="16">
    <location>
        <begin position="895"/>
        <end position="923"/>
    </location>
</feature>
<keyword evidence="5 15" id="KW-0378">Hydrolase</keyword>
<evidence type="ECO:0000256" key="16">
    <source>
        <dbReference type="SAM" id="MobiDB-lite"/>
    </source>
</evidence>
<evidence type="ECO:0000256" key="11">
    <source>
        <dbReference type="ARBA" id="ARBA00023204"/>
    </source>
</evidence>
<dbReference type="GO" id="GO:0005739">
    <property type="term" value="C:mitochondrion"/>
    <property type="evidence" value="ECO:0007669"/>
    <property type="project" value="UniProtKB-SubCell"/>
</dbReference>
<dbReference type="GO" id="GO:0006281">
    <property type="term" value="P:DNA repair"/>
    <property type="evidence" value="ECO:0007669"/>
    <property type="project" value="UniProtKB-UniRule"/>
</dbReference>
<evidence type="ECO:0000256" key="5">
    <source>
        <dbReference type="ARBA" id="ARBA00022801"/>
    </source>
</evidence>
<dbReference type="eggNOG" id="KOG0987">
    <property type="taxonomic scope" value="Eukaryota"/>
</dbReference>
<comment type="catalytic activity">
    <reaction evidence="14 15">
        <text>ATP + H2O = ADP + phosphate + H(+)</text>
        <dbReference type="Rhea" id="RHEA:13065"/>
        <dbReference type="ChEBI" id="CHEBI:15377"/>
        <dbReference type="ChEBI" id="CHEBI:15378"/>
        <dbReference type="ChEBI" id="CHEBI:30616"/>
        <dbReference type="ChEBI" id="CHEBI:43474"/>
        <dbReference type="ChEBI" id="CHEBI:456216"/>
        <dbReference type="EC" id="5.6.2.3"/>
    </reaction>
</comment>
<evidence type="ECO:0000256" key="8">
    <source>
        <dbReference type="ARBA" id="ARBA00023125"/>
    </source>
</evidence>
<feature type="compositionally biased region" description="Acidic residues" evidence="16">
    <location>
        <begin position="193"/>
        <end position="204"/>
    </location>
</feature>
<keyword evidence="9 15" id="KW-0496">Mitochondrion</keyword>
<evidence type="ECO:0000256" key="1">
    <source>
        <dbReference type="ARBA" id="ARBA00001946"/>
    </source>
</evidence>
<feature type="compositionally biased region" description="Polar residues" evidence="16">
    <location>
        <begin position="91"/>
        <end position="122"/>
    </location>
</feature>
<comment type="cofactor">
    <cofactor evidence="1 15">
        <name>Mg(2+)</name>
        <dbReference type="ChEBI" id="CHEBI:18420"/>
    </cofactor>
</comment>
<dbReference type="PANTHER" id="PTHR47642:SF5">
    <property type="entry name" value="ATP-DEPENDENT DNA HELICASE"/>
    <property type="match status" value="1"/>
</dbReference>
<evidence type="ECO:0000256" key="14">
    <source>
        <dbReference type="ARBA" id="ARBA00048954"/>
    </source>
</evidence>
<dbReference type="CDD" id="cd18037">
    <property type="entry name" value="DEXSc_Pif1_like"/>
    <property type="match status" value="1"/>
</dbReference>
<feature type="region of interest" description="Disordered" evidence="16">
    <location>
        <begin position="193"/>
        <end position="295"/>
    </location>
</feature>
<dbReference type="GeneID" id="19465087"/>
<evidence type="ECO:0000256" key="3">
    <source>
        <dbReference type="ARBA" id="ARBA00022741"/>
    </source>
</evidence>
<dbReference type="InterPro" id="IPR051055">
    <property type="entry name" value="PIF1_helicase"/>
</dbReference>
<dbReference type="Pfam" id="PF05970">
    <property type="entry name" value="PIF1"/>
    <property type="match status" value="1"/>
</dbReference>
<keyword evidence="19" id="KW-1185">Reference proteome</keyword>
<keyword evidence="8 15" id="KW-0238">DNA-binding</keyword>
<comment type="subunit">
    <text evidence="15">Monomer.</text>
</comment>
<protein>
    <recommendedName>
        <fullName evidence="15">ATP-dependent DNA helicase PIF1</fullName>
        <ecNumber evidence="15">5.6.2.3</ecNumber>
    </recommendedName>
    <alternativeName>
        <fullName evidence="15">DNA 5'-3' helicase PIF1</fullName>
    </alternativeName>
    <alternativeName>
        <fullName evidence="15">DNA repair and recombination helicase PIF1</fullName>
    </alternativeName>
</protein>
<evidence type="ECO:0000256" key="13">
    <source>
        <dbReference type="ARBA" id="ARBA00023242"/>
    </source>
</evidence>
<keyword evidence="12 15" id="KW-0413">Isomerase</keyword>
<dbReference type="Proteomes" id="UP000016922">
    <property type="component" value="Unassembled WGS sequence"/>
</dbReference>
<gene>
    <name evidence="15" type="primary">PIF1</name>
    <name evidence="18" type="ORF">GLAREA_06033</name>
</gene>
<dbReference type="CDD" id="cd18809">
    <property type="entry name" value="SF1_C_RecD"/>
    <property type="match status" value="1"/>
</dbReference>
<feature type="domain" description="AAA+ ATPase" evidence="17">
    <location>
        <begin position="423"/>
        <end position="733"/>
    </location>
</feature>
<name>S3DLT2_GLAL2</name>
<feature type="DNA-binding region" evidence="15">
    <location>
        <begin position="844"/>
        <end position="863"/>
    </location>
</feature>
<dbReference type="GO" id="GO:0003697">
    <property type="term" value="F:single-stranded DNA binding"/>
    <property type="evidence" value="ECO:0007669"/>
    <property type="project" value="UniProtKB-ARBA"/>
</dbReference>
<organism evidence="18 19">
    <name type="scientific">Glarea lozoyensis (strain ATCC 20868 / MF5171)</name>
    <dbReference type="NCBI Taxonomy" id="1116229"/>
    <lineage>
        <taxon>Eukaryota</taxon>
        <taxon>Fungi</taxon>
        <taxon>Dikarya</taxon>
        <taxon>Ascomycota</taxon>
        <taxon>Pezizomycotina</taxon>
        <taxon>Leotiomycetes</taxon>
        <taxon>Helotiales</taxon>
        <taxon>Helotiaceae</taxon>
        <taxon>Glarea</taxon>
    </lineage>
</organism>
<feature type="compositionally biased region" description="Polar residues" evidence="16">
    <location>
        <begin position="74"/>
        <end position="84"/>
    </location>
</feature>
<feature type="binding site" evidence="15">
    <location>
        <begin position="431"/>
        <end position="438"/>
    </location>
    <ligand>
        <name>ATP</name>
        <dbReference type="ChEBI" id="CHEBI:30616"/>
    </ligand>
</feature>
<dbReference type="InterPro" id="IPR048293">
    <property type="entry name" value="PIF1_RRM3_pfh1"/>
</dbReference>
<keyword evidence="10 15" id="KW-0233">DNA recombination</keyword>
<sequence length="931" mass="102696">MPAGLNYSSAFSAATRKYFATTTCGKQFRFHGWQAITNARSPYSSIADAMLKRAVVKSADQPPTSRPALEKQLFPSSSGSQNGNIEEGFKNSRQPTSSIGGFTNYRNSANPSSQINPKSTATKPLRARSPNIGQKPRSNTASTVGSAITKNGSVFSRADSFQEIQNSSIESQDALATTNPGIDLRSAAPYLENDFDDDDFDLEFESNAVPPMSAPPRPVSQKKPADSPGYNLPQGPRTTSRTPMAHAPSSSAVTWPSSSPSHRRTPPGVKRQREVIQSAELPSAGIDPSMRPSKRRNLPWVNKRAEEDGIPAGDEESDAIVDLTQDSSTSTQICMHCRGSHPSSKCPKPSKWNHTPKEKKLPWNNTGSAVREEKLKFKEMQKARKIDPAQQAIINSHQKSTMKMAPISLSQEQQRVLDLVVNQSKSVFFTGSAGTGKSVLMRAIIAELRKKYRKESDRVAVTASTGLAACNVGGVTLHSFGGIGLGKEDVPTLVKKIRRNPKAKNRWIKTKILVIDEISMVDGDLFDKLEGIARLMRNNGRPFGGIQLVITGDFFQLPPVPDSDNKARGIKFAFDAGTWSTAIHHTIGLTEVFRQKDPVFANMLNEMRLGKITDSTVAAFKKLNRKPNFEDSLEATELFPMRHEVENSNAYRMRSLVGRSYRYDAVDTGTVTDQNMRDKLLSNMMAPKTIELKKGAQVMLIKNMDEGLVNGSLGKVIAFMSEVTFEIYDKNPELFGDDAEPVDEEARKATQKTSLTAKFASNKDANPNTGREYPLVQFSLADGTERSLLVMPEEWKIELPSGEVQAQRTQLPLILAWALSIHKAQGQTLERVKIDLKRIFENGQAYVALSRAVSQEGLEVHNFDKSKVMAHPRVAQFYNSLYSVNKAMEHPRVTGAAYSKPVTKSEKPAKKSKSNEWDDFDADEELMAAYG</sequence>
<evidence type="ECO:0000313" key="18">
    <source>
        <dbReference type="EMBL" id="EPE33021.1"/>
    </source>
</evidence>
<comment type="function">
    <text evidence="15">DNA-dependent ATPase and 5'-3' DNA helicase required for the maintenance of both mitochondrial and nuclear genome stability.</text>
</comment>
<evidence type="ECO:0000313" key="19">
    <source>
        <dbReference type="Proteomes" id="UP000016922"/>
    </source>
</evidence>
<feature type="compositionally biased region" description="Polar residues" evidence="16">
    <location>
        <begin position="136"/>
        <end position="146"/>
    </location>
</feature>
<dbReference type="GO" id="GO:0006310">
    <property type="term" value="P:DNA recombination"/>
    <property type="evidence" value="ECO:0007669"/>
    <property type="project" value="UniProtKB-UniRule"/>
</dbReference>
<dbReference type="GO" id="GO:0043139">
    <property type="term" value="F:5'-3' DNA helicase activity"/>
    <property type="evidence" value="ECO:0007669"/>
    <property type="project" value="UniProtKB-UniRule"/>
</dbReference>
<dbReference type="KEGG" id="glz:GLAREA_06033"/>
<evidence type="ECO:0000256" key="7">
    <source>
        <dbReference type="ARBA" id="ARBA00022840"/>
    </source>
</evidence>
<evidence type="ECO:0000256" key="15">
    <source>
        <dbReference type="HAMAP-Rule" id="MF_03176"/>
    </source>
</evidence>
<reference evidence="18 19" key="1">
    <citation type="journal article" date="2013" name="BMC Genomics">
        <title>Genomics-driven discovery of the pneumocandin biosynthetic gene cluster in the fungus Glarea lozoyensis.</title>
        <authorList>
            <person name="Chen L."/>
            <person name="Yue Q."/>
            <person name="Zhang X."/>
            <person name="Xiang M."/>
            <person name="Wang C."/>
            <person name="Li S."/>
            <person name="Che Y."/>
            <person name="Ortiz-Lopez F.J."/>
            <person name="Bills G.F."/>
            <person name="Liu X."/>
            <person name="An Z."/>
        </authorList>
    </citation>
    <scope>NUCLEOTIDE SEQUENCE [LARGE SCALE GENOMIC DNA]</scope>
    <source>
        <strain evidence="19">ATCC 20868 / MF5171</strain>
    </source>
</reference>
<evidence type="ECO:0000256" key="10">
    <source>
        <dbReference type="ARBA" id="ARBA00023172"/>
    </source>
</evidence>
<feature type="compositionally biased region" description="Low complexity" evidence="16">
    <location>
        <begin position="248"/>
        <end position="260"/>
    </location>
</feature>
<dbReference type="SMART" id="SM00382">
    <property type="entry name" value="AAA"/>
    <property type="match status" value="1"/>
</dbReference>
<dbReference type="GO" id="GO:0005524">
    <property type="term" value="F:ATP binding"/>
    <property type="evidence" value="ECO:0007669"/>
    <property type="project" value="UniProtKB-UniRule"/>
</dbReference>
<evidence type="ECO:0000256" key="12">
    <source>
        <dbReference type="ARBA" id="ARBA00023235"/>
    </source>
</evidence>
<comment type="similarity">
    <text evidence="15">Belongs to the helicase family. PIF1 subfamily.</text>
</comment>
<keyword evidence="4 15" id="KW-0227">DNA damage</keyword>
<comment type="subcellular location">
    <subcellularLocation>
        <location evidence="2">Nucleus</location>
        <location evidence="2">Nucleolus</location>
    </subcellularLocation>
    <subcellularLocation>
        <location evidence="15">Nucleus</location>
    </subcellularLocation>
    <subcellularLocation>
        <location evidence="15">Mitochondrion</location>
    </subcellularLocation>
</comment>
<dbReference type="SUPFAM" id="SSF52540">
    <property type="entry name" value="P-loop containing nucleoside triphosphate hydrolases"/>
    <property type="match status" value="2"/>
</dbReference>
<dbReference type="GO" id="GO:0000723">
    <property type="term" value="P:telomere maintenance"/>
    <property type="evidence" value="ECO:0007669"/>
    <property type="project" value="InterPro"/>
</dbReference>
<dbReference type="Gene3D" id="3.40.50.300">
    <property type="entry name" value="P-loop containing nucleotide triphosphate hydrolases"/>
    <property type="match status" value="1"/>
</dbReference>
<dbReference type="InterPro" id="IPR049163">
    <property type="entry name" value="Pif1-like_2B_dom"/>
</dbReference>
<dbReference type="PANTHER" id="PTHR47642">
    <property type="entry name" value="ATP-DEPENDENT DNA HELICASE"/>
    <property type="match status" value="1"/>
</dbReference>
<dbReference type="InterPro" id="IPR027417">
    <property type="entry name" value="P-loop_NTPase"/>
</dbReference>
<dbReference type="RefSeq" id="XP_008079638.1">
    <property type="nucleotide sequence ID" value="XM_008081447.1"/>
</dbReference>
<keyword evidence="13 15" id="KW-0539">Nucleus</keyword>
<dbReference type="Pfam" id="PF21530">
    <property type="entry name" value="Pif1_2B_dom"/>
    <property type="match status" value="1"/>
</dbReference>
<dbReference type="GO" id="GO:0005730">
    <property type="term" value="C:nucleolus"/>
    <property type="evidence" value="ECO:0007669"/>
    <property type="project" value="UniProtKB-SubCell"/>
</dbReference>
<keyword evidence="11 15" id="KW-0234">DNA repair</keyword>
<dbReference type="InterPro" id="IPR010285">
    <property type="entry name" value="DNA_helicase_pif1-like_DEAD"/>
</dbReference>
<evidence type="ECO:0000256" key="2">
    <source>
        <dbReference type="ARBA" id="ARBA00004604"/>
    </source>
</evidence>
<keyword evidence="3 15" id="KW-0547">Nucleotide-binding</keyword>
<feature type="compositionally biased region" description="Basic and acidic residues" evidence="16">
    <location>
        <begin position="903"/>
        <end position="916"/>
    </location>
</feature>